<accession>A0A974DKX0</accession>
<proteinExistence type="predicted"/>
<protein>
    <submittedName>
        <fullName evidence="1">Uncharacterized protein</fullName>
    </submittedName>
</protein>
<dbReference type="Proteomes" id="UP000694892">
    <property type="component" value="Chromosome 2S"/>
</dbReference>
<sequence>MSPLHPDSKEARELLLLSACFWNSYRYKSTFAVLLSQSHCQKHIFCLYSKHKARRTLTHPCALCAQLGALSHIRAHSADCQTLS</sequence>
<organism evidence="1 2">
    <name type="scientific">Xenopus laevis</name>
    <name type="common">African clawed frog</name>
    <dbReference type="NCBI Taxonomy" id="8355"/>
    <lineage>
        <taxon>Eukaryota</taxon>
        <taxon>Metazoa</taxon>
        <taxon>Chordata</taxon>
        <taxon>Craniata</taxon>
        <taxon>Vertebrata</taxon>
        <taxon>Euteleostomi</taxon>
        <taxon>Amphibia</taxon>
        <taxon>Batrachia</taxon>
        <taxon>Anura</taxon>
        <taxon>Pipoidea</taxon>
        <taxon>Pipidae</taxon>
        <taxon>Xenopodinae</taxon>
        <taxon>Xenopus</taxon>
        <taxon>Xenopus</taxon>
    </lineage>
</organism>
<name>A0A974DKX0_XENLA</name>
<reference evidence="2" key="1">
    <citation type="journal article" date="2016" name="Nature">
        <title>Genome evolution in the allotetraploid frog Xenopus laevis.</title>
        <authorList>
            <person name="Session A.M."/>
            <person name="Uno Y."/>
            <person name="Kwon T."/>
            <person name="Chapman J.A."/>
            <person name="Toyoda A."/>
            <person name="Takahashi S."/>
            <person name="Fukui A."/>
            <person name="Hikosaka A."/>
            <person name="Suzuki A."/>
            <person name="Kondo M."/>
            <person name="van Heeringen S.J."/>
            <person name="Quigley I."/>
            <person name="Heinz S."/>
            <person name="Ogino H."/>
            <person name="Ochi H."/>
            <person name="Hellsten U."/>
            <person name="Lyons J.B."/>
            <person name="Simakov O."/>
            <person name="Putnam N."/>
            <person name="Stites J."/>
            <person name="Kuroki Y."/>
            <person name="Tanaka T."/>
            <person name="Michiue T."/>
            <person name="Watanabe M."/>
            <person name="Bogdanovic O."/>
            <person name="Lister R."/>
            <person name="Georgiou G."/>
            <person name="Paranjpe S.S."/>
            <person name="van Kruijsbergen I."/>
            <person name="Shu S."/>
            <person name="Carlson J."/>
            <person name="Kinoshita T."/>
            <person name="Ohta Y."/>
            <person name="Mawaribuchi S."/>
            <person name="Jenkins J."/>
            <person name="Grimwood J."/>
            <person name="Schmutz J."/>
            <person name="Mitros T."/>
            <person name="Mozaffari S.V."/>
            <person name="Suzuki Y."/>
            <person name="Haramoto Y."/>
            <person name="Yamamoto T.S."/>
            <person name="Takagi C."/>
            <person name="Heald R."/>
            <person name="Miller K."/>
            <person name="Haudenschild C."/>
            <person name="Kitzman J."/>
            <person name="Nakayama T."/>
            <person name="Izutsu Y."/>
            <person name="Robert J."/>
            <person name="Fortriede J."/>
            <person name="Burns K."/>
            <person name="Lotay V."/>
            <person name="Karimi K."/>
            <person name="Yasuoka Y."/>
            <person name="Dichmann D.S."/>
            <person name="Flajnik M.F."/>
            <person name="Houston D.W."/>
            <person name="Shendure J."/>
            <person name="DuPasquier L."/>
            <person name="Vize P.D."/>
            <person name="Zorn A.M."/>
            <person name="Ito M."/>
            <person name="Marcotte E.M."/>
            <person name="Wallingford J.B."/>
            <person name="Ito Y."/>
            <person name="Asashima M."/>
            <person name="Ueno N."/>
            <person name="Matsuda Y."/>
            <person name="Veenstra G.J."/>
            <person name="Fujiyama A."/>
            <person name="Harland R.M."/>
            <person name="Taira M."/>
            <person name="Rokhsar D.S."/>
        </authorList>
    </citation>
    <scope>NUCLEOTIDE SEQUENCE [LARGE SCALE GENOMIC DNA]</scope>
    <source>
        <strain evidence="2">J</strain>
    </source>
</reference>
<evidence type="ECO:0000313" key="1">
    <source>
        <dbReference type="EMBL" id="OCT92876.1"/>
    </source>
</evidence>
<gene>
    <name evidence="1" type="ORF">XELAEV_18015942mg</name>
</gene>
<evidence type="ECO:0000313" key="2">
    <source>
        <dbReference type="Proteomes" id="UP000694892"/>
    </source>
</evidence>
<dbReference type="AlphaFoldDB" id="A0A974DKX0"/>
<dbReference type="EMBL" id="CM004469">
    <property type="protein sequence ID" value="OCT92876.1"/>
    <property type="molecule type" value="Genomic_DNA"/>
</dbReference>